<gene>
    <name evidence="4" type="ORF">IQ236_23380</name>
</gene>
<feature type="compositionally biased region" description="Low complexity" evidence="2">
    <location>
        <begin position="10"/>
        <end position="24"/>
    </location>
</feature>
<organism evidence="4 5">
    <name type="scientific">Planktothrix mougeotii LEGE 06226</name>
    <dbReference type="NCBI Taxonomy" id="1828728"/>
    <lineage>
        <taxon>Bacteria</taxon>
        <taxon>Bacillati</taxon>
        <taxon>Cyanobacteriota</taxon>
        <taxon>Cyanophyceae</taxon>
        <taxon>Oscillatoriophycideae</taxon>
        <taxon>Oscillatoriales</taxon>
        <taxon>Microcoleaceae</taxon>
        <taxon>Planktothrix</taxon>
    </lineage>
</organism>
<keyword evidence="3" id="KW-0812">Transmembrane</keyword>
<protein>
    <submittedName>
        <fullName evidence="4">Uncharacterized protein</fullName>
    </submittedName>
</protein>
<name>A0ABR9UI53_9CYAN</name>
<dbReference type="EMBL" id="JADEWU010000082">
    <property type="protein sequence ID" value="MBE9146138.1"/>
    <property type="molecule type" value="Genomic_DNA"/>
</dbReference>
<evidence type="ECO:0000256" key="2">
    <source>
        <dbReference type="SAM" id="MobiDB-lite"/>
    </source>
</evidence>
<keyword evidence="5" id="KW-1185">Reference proteome</keyword>
<feature type="region of interest" description="Disordered" evidence="2">
    <location>
        <begin position="1"/>
        <end position="24"/>
    </location>
</feature>
<feature type="compositionally biased region" description="Pro residues" evidence="2">
    <location>
        <begin position="134"/>
        <end position="143"/>
    </location>
</feature>
<feature type="region of interest" description="Disordered" evidence="2">
    <location>
        <begin position="121"/>
        <end position="147"/>
    </location>
</feature>
<reference evidence="4 5" key="1">
    <citation type="submission" date="2020-10" db="EMBL/GenBank/DDBJ databases">
        <authorList>
            <person name="Castelo-Branco R."/>
            <person name="Eusebio N."/>
            <person name="Adriana R."/>
            <person name="Vieira A."/>
            <person name="Brugerolle De Fraissinette N."/>
            <person name="Rezende De Castro R."/>
            <person name="Schneider M.P."/>
            <person name="Vasconcelos V."/>
            <person name="Leao P.N."/>
        </authorList>
    </citation>
    <scope>NUCLEOTIDE SEQUENCE [LARGE SCALE GENOMIC DNA]</scope>
    <source>
        <strain evidence="4 5">LEGE 06226</strain>
    </source>
</reference>
<keyword evidence="1" id="KW-0175">Coiled coil</keyword>
<feature type="coiled-coil region" evidence="1">
    <location>
        <begin position="31"/>
        <end position="72"/>
    </location>
</feature>
<evidence type="ECO:0000313" key="4">
    <source>
        <dbReference type="EMBL" id="MBE9146138.1"/>
    </source>
</evidence>
<accession>A0ABR9UI53</accession>
<proteinExistence type="predicted"/>
<keyword evidence="3" id="KW-1133">Transmembrane helix</keyword>
<keyword evidence="3" id="KW-0472">Membrane</keyword>
<feature type="transmembrane region" description="Helical" evidence="3">
    <location>
        <begin position="181"/>
        <end position="203"/>
    </location>
</feature>
<evidence type="ECO:0000256" key="3">
    <source>
        <dbReference type="SAM" id="Phobius"/>
    </source>
</evidence>
<sequence length="211" mass="23050">MTRPMQNADTSSPNPSVTSSNYSPSIPISIYREVTAELQTVQSQLEALKTQNHQLTQQNHQLRQELENVVQAAIQLHQAINKAQNVGQGKKSSFTPPGANSFNLDVSSPVSGSGTAATSPFLDIAPGVTSQPQAPEPNFPFPQAPQQQQPLIPEVAEPFFTEQPEARLRPLSKSQRSELSGFWLIVSIVVIVVVAFGAGYWIVRPLLNQQR</sequence>
<dbReference type="Proteomes" id="UP000640725">
    <property type="component" value="Unassembled WGS sequence"/>
</dbReference>
<evidence type="ECO:0000313" key="5">
    <source>
        <dbReference type="Proteomes" id="UP000640725"/>
    </source>
</evidence>
<comment type="caution">
    <text evidence="4">The sequence shown here is derived from an EMBL/GenBank/DDBJ whole genome shotgun (WGS) entry which is preliminary data.</text>
</comment>
<evidence type="ECO:0000256" key="1">
    <source>
        <dbReference type="SAM" id="Coils"/>
    </source>
</evidence>